<protein>
    <submittedName>
        <fullName evidence="3">Uncharacterized protein</fullName>
    </submittedName>
</protein>
<dbReference type="OrthoDB" id="40820at2"/>
<dbReference type="RefSeq" id="WP_045264492.1">
    <property type="nucleotide sequence ID" value="NZ_JYIV01000028.1"/>
</dbReference>
<sequence>MNPGFALTDEYIRSFGKAAYLWAWPLVNMRNRRLAMEKLPAPGLLQGIGPVTPPGRIAMLHDYVEPAERLVACPNQDVAYGFGMLAAEVGPTVVQLPDFGDRFWVCQGVDQRTESFVHLGAMYDSAPGFYLLAHTGWSGEIPEGFQGIFRYDTPMAIVIPRVFMDDTAEDREAILPTLSRIGVYPLDEYDGSVKETDWTALPHYGEAPTAGAETPETQWVDPTRFPADLSLVLDEVPPRSGEEAVYAMFRQLADAAETDDQIRAVLTEAAVTADRGLVAELFEFRNIGIPAGYHWSTQRDGAQFGTSYLSRTAMAKANIFVNAPNETCYYYLDLDADGARLHGTSTYRITFAAGHLPPVRGFWSLTLYNAKHFFHPNELRRYSLGTKNKSLVPGSDGSLTLLVGGEQPTNPDDLANWLPAPAGDFSLYLRAYWPDQEILDQEWSPPPVVREI</sequence>
<reference evidence="3 4" key="1">
    <citation type="submission" date="2015-02" db="EMBL/GenBank/DDBJ databases">
        <title>Draft genome sequences of ten Microbacterium spp. with emphasis on heavy metal contaminated environments.</title>
        <authorList>
            <person name="Corretto E."/>
        </authorList>
    </citation>
    <scope>NUCLEOTIDE SEQUENCE [LARGE SCALE GENOMIC DNA]</scope>
    <source>
        <strain evidence="3 4">BEL163</strain>
    </source>
</reference>
<dbReference type="InterPro" id="IPR010621">
    <property type="entry name" value="DUF1214"/>
</dbReference>
<dbReference type="PANTHER" id="PTHR36509:SF3">
    <property type="entry name" value="SIGNAL PEPTIDE PROTEIN"/>
    <property type="match status" value="1"/>
</dbReference>
<dbReference type="PANTHER" id="PTHR36509">
    <property type="entry name" value="BLL3101 PROTEIN"/>
    <property type="match status" value="1"/>
</dbReference>
<evidence type="ECO:0000259" key="1">
    <source>
        <dbReference type="Pfam" id="PF06742"/>
    </source>
</evidence>
<dbReference type="Gene3D" id="2.60.120.600">
    <property type="entry name" value="Domain of unknown function DUF1214, C-terminal domain"/>
    <property type="match status" value="1"/>
</dbReference>
<evidence type="ECO:0000313" key="3">
    <source>
        <dbReference type="EMBL" id="KJL20416.1"/>
    </source>
</evidence>
<name>A0A0F0KMD7_9MICO</name>
<evidence type="ECO:0000313" key="4">
    <source>
        <dbReference type="Proteomes" id="UP000033725"/>
    </source>
</evidence>
<evidence type="ECO:0000259" key="2">
    <source>
        <dbReference type="Pfam" id="PF06863"/>
    </source>
</evidence>
<accession>A0A0F0KMD7</accession>
<dbReference type="SUPFAM" id="SSF160935">
    <property type="entry name" value="VPA0735-like"/>
    <property type="match status" value="1"/>
</dbReference>
<dbReference type="PATRIC" id="fig|82380.10.peg.2645"/>
<dbReference type="Pfam" id="PF06742">
    <property type="entry name" value="DUF1214"/>
    <property type="match status" value="1"/>
</dbReference>
<dbReference type="InterPro" id="IPR037050">
    <property type="entry name" value="DUF1254_sf"/>
</dbReference>
<feature type="domain" description="DUF1254" evidence="2">
    <location>
        <begin position="56"/>
        <end position="178"/>
    </location>
</feature>
<gene>
    <name evidence="3" type="ORF">RN51_02633</name>
</gene>
<proteinExistence type="predicted"/>
<dbReference type="EMBL" id="JYIV01000028">
    <property type="protein sequence ID" value="KJL20416.1"/>
    <property type="molecule type" value="Genomic_DNA"/>
</dbReference>
<organism evidence="3 4">
    <name type="scientific">Microbacterium oxydans</name>
    <dbReference type="NCBI Taxonomy" id="82380"/>
    <lineage>
        <taxon>Bacteria</taxon>
        <taxon>Bacillati</taxon>
        <taxon>Actinomycetota</taxon>
        <taxon>Actinomycetes</taxon>
        <taxon>Micrococcales</taxon>
        <taxon>Microbacteriaceae</taxon>
        <taxon>Microbacterium</taxon>
    </lineage>
</organism>
<dbReference type="Gene3D" id="2.60.40.1610">
    <property type="entry name" value="Domain of unknown function DUF1254"/>
    <property type="match status" value="1"/>
</dbReference>
<dbReference type="AlphaFoldDB" id="A0A0F0KMD7"/>
<dbReference type="Pfam" id="PF06863">
    <property type="entry name" value="DUF1254"/>
    <property type="match status" value="1"/>
</dbReference>
<comment type="caution">
    <text evidence="3">The sequence shown here is derived from an EMBL/GenBank/DDBJ whole genome shotgun (WGS) entry which is preliminary data.</text>
</comment>
<dbReference type="InterPro" id="IPR010679">
    <property type="entry name" value="DUF1254"/>
</dbReference>
<feature type="domain" description="DUF1214" evidence="1">
    <location>
        <begin position="326"/>
        <end position="436"/>
    </location>
</feature>
<dbReference type="Proteomes" id="UP000033725">
    <property type="component" value="Unassembled WGS sequence"/>
</dbReference>
<dbReference type="InterPro" id="IPR037049">
    <property type="entry name" value="DUF1214_C_sf"/>
</dbReference>